<dbReference type="InterPro" id="IPR001638">
    <property type="entry name" value="Solute-binding_3/MltF_N"/>
</dbReference>
<evidence type="ECO:0000313" key="4">
    <source>
        <dbReference type="EMBL" id="CAB3778817.1"/>
    </source>
</evidence>
<dbReference type="SMART" id="SM00062">
    <property type="entry name" value="PBPb"/>
    <property type="match status" value="1"/>
</dbReference>
<dbReference type="SUPFAM" id="SSF53850">
    <property type="entry name" value="Periplasmic binding protein-like II"/>
    <property type="match status" value="1"/>
</dbReference>
<dbReference type="Proteomes" id="UP000494115">
    <property type="component" value="Unassembled WGS sequence"/>
</dbReference>
<dbReference type="EMBL" id="CADIKM010000002">
    <property type="protein sequence ID" value="CAB3778817.1"/>
    <property type="molecule type" value="Genomic_DNA"/>
</dbReference>
<dbReference type="EC" id="4.2.2.-" evidence="4"/>
<dbReference type="Pfam" id="PF00497">
    <property type="entry name" value="SBP_bac_3"/>
    <property type="match status" value="1"/>
</dbReference>
<gene>
    <name evidence="4" type="primary">mltF_1</name>
    <name evidence="4" type="ORF">LMG28138_00616</name>
</gene>
<keyword evidence="5" id="KW-1185">Reference proteome</keyword>
<dbReference type="PANTHER" id="PTHR35936">
    <property type="entry name" value="MEMBRANE-BOUND LYTIC MUREIN TRANSGLYCOSYLASE F"/>
    <property type="match status" value="1"/>
</dbReference>
<accession>A0A6S7B5W4</accession>
<evidence type="ECO:0000256" key="2">
    <source>
        <dbReference type="SAM" id="SignalP"/>
    </source>
</evidence>
<dbReference type="CDD" id="cd01069">
    <property type="entry name" value="PBP2_PheC"/>
    <property type="match status" value="1"/>
</dbReference>
<dbReference type="AlphaFoldDB" id="A0A6S7B5W4"/>
<name>A0A6S7B5W4_9BURK</name>
<keyword evidence="4" id="KW-0456">Lyase</keyword>
<evidence type="ECO:0000313" key="5">
    <source>
        <dbReference type="Proteomes" id="UP000494115"/>
    </source>
</evidence>
<evidence type="ECO:0000256" key="1">
    <source>
        <dbReference type="ARBA" id="ARBA00022729"/>
    </source>
</evidence>
<keyword evidence="1 2" id="KW-0732">Signal</keyword>
<evidence type="ECO:0000259" key="3">
    <source>
        <dbReference type="SMART" id="SM00062"/>
    </source>
</evidence>
<dbReference type="InterPro" id="IPR037298">
    <property type="entry name" value="PheC_PBP2"/>
</dbReference>
<dbReference type="Gene3D" id="3.40.190.10">
    <property type="entry name" value="Periplasmic binding protein-like II"/>
    <property type="match status" value="2"/>
</dbReference>
<feature type="chain" id="PRO_5028916468" evidence="2">
    <location>
        <begin position="33"/>
        <end position="317"/>
    </location>
</feature>
<dbReference type="PANTHER" id="PTHR35936:SF19">
    <property type="entry name" value="AMINO-ACID-BINDING PROTEIN YXEM-RELATED"/>
    <property type="match status" value="1"/>
</dbReference>
<reference evidence="4 5" key="1">
    <citation type="submission" date="2020-04" db="EMBL/GenBank/DDBJ databases">
        <authorList>
            <person name="De Canck E."/>
        </authorList>
    </citation>
    <scope>NUCLEOTIDE SEQUENCE [LARGE SCALE GENOMIC DNA]</scope>
    <source>
        <strain evidence="4 5">LMG 28138</strain>
    </source>
</reference>
<feature type="signal peptide" evidence="2">
    <location>
        <begin position="1"/>
        <end position="32"/>
    </location>
</feature>
<dbReference type="RefSeq" id="WP_246256943.1">
    <property type="nucleotide sequence ID" value="NZ_CADIKM010000002.1"/>
</dbReference>
<protein>
    <submittedName>
        <fullName evidence="4">Membrane-bound lytic murein transglycosylase F</fullName>
        <ecNumber evidence="4">4.2.2.-</ecNumber>
    </submittedName>
</protein>
<dbReference type="GO" id="GO:0016836">
    <property type="term" value="F:hydro-lyase activity"/>
    <property type="evidence" value="ECO:0007669"/>
    <property type="project" value="InterPro"/>
</dbReference>
<organism evidence="4 5">
    <name type="scientific">Pararobbsia alpina</name>
    <dbReference type="NCBI Taxonomy" id="621374"/>
    <lineage>
        <taxon>Bacteria</taxon>
        <taxon>Pseudomonadati</taxon>
        <taxon>Pseudomonadota</taxon>
        <taxon>Betaproteobacteria</taxon>
        <taxon>Burkholderiales</taxon>
        <taxon>Burkholderiaceae</taxon>
        <taxon>Pararobbsia</taxon>
    </lineage>
</organism>
<proteinExistence type="predicted"/>
<sequence>MIRPFSWRLPALPHWVGALCIMAMASTGVARAGAVQAEGAQAGLSSASATQDDAAGVAGASQAAVQASSTEVPQAVLGRAAAGVTSRLDAVLESGVLRACTTGDYAPYSLSRPGGTYEGIDIELMQSLARSLGVKVQFTKTSWPTLLADFGSRCDIAVGGVSTSLERQKHAAFSEPYLVDGKAPITRCDAVGRYQTIEDIDRPSVRVIVNPGGTNEKFARQYLSHAALTVFPDNVTIFRQIAEGKADVMVTDASETLLQHKLNPALCPVNPDKPLQYGEKAFMLPRGDVVFQQYVDQWLHLARSSGEFQKIVDSWLK</sequence>
<feature type="domain" description="Solute-binding protein family 3/N-terminal" evidence="3">
    <location>
        <begin position="96"/>
        <end position="317"/>
    </location>
</feature>